<dbReference type="Proteomes" id="UP001162802">
    <property type="component" value="Unassembled WGS sequence"/>
</dbReference>
<dbReference type="InterPro" id="IPR011006">
    <property type="entry name" value="CheY-like_superfamily"/>
</dbReference>
<organism evidence="1 2">
    <name type="scientific">Novosphingobium mangrovi</name>
    <name type="common">ex Hu et al. 2023</name>
    <dbReference type="NCBI Taxonomy" id="2930094"/>
    <lineage>
        <taxon>Bacteria</taxon>
        <taxon>Pseudomonadati</taxon>
        <taxon>Pseudomonadota</taxon>
        <taxon>Alphaproteobacteria</taxon>
        <taxon>Sphingomonadales</taxon>
        <taxon>Sphingomonadaceae</taxon>
        <taxon>Novosphingobium</taxon>
    </lineage>
</organism>
<proteinExistence type="predicted"/>
<gene>
    <name evidence="1" type="ORF">MTR65_06435</name>
</gene>
<dbReference type="RefSeq" id="WP_243798312.1">
    <property type="nucleotide sequence ID" value="NZ_JALHAT010000006.1"/>
</dbReference>
<sequence length="140" mass="15147">MIPLEHYSELTQCWPRDAVLLVEDAGGAVDSLCRLLHMHHKDLPFVAFSADASPQRRSAALLKGAGAYLPWPCGAEELKSTLLSVAAAHSAKAPATSEAESVFPQLAPSVIQSQEDAGLRQMRELWRASNESHAPQAYAE</sequence>
<name>A0ABT0AAS6_9SPHN</name>
<evidence type="ECO:0008006" key="3">
    <source>
        <dbReference type="Google" id="ProtNLM"/>
    </source>
</evidence>
<evidence type="ECO:0000313" key="2">
    <source>
        <dbReference type="Proteomes" id="UP001162802"/>
    </source>
</evidence>
<keyword evidence="2" id="KW-1185">Reference proteome</keyword>
<dbReference type="SUPFAM" id="SSF52172">
    <property type="entry name" value="CheY-like"/>
    <property type="match status" value="1"/>
</dbReference>
<protein>
    <recommendedName>
        <fullName evidence="3">Response regulatory domain-containing protein</fullName>
    </recommendedName>
</protein>
<comment type="caution">
    <text evidence="1">The sequence shown here is derived from an EMBL/GenBank/DDBJ whole genome shotgun (WGS) entry which is preliminary data.</text>
</comment>
<dbReference type="EMBL" id="JALHAT010000006">
    <property type="protein sequence ID" value="MCJ1960308.1"/>
    <property type="molecule type" value="Genomic_DNA"/>
</dbReference>
<reference evidence="1" key="1">
    <citation type="submission" date="2022-03" db="EMBL/GenBank/DDBJ databases">
        <title>Identification of a novel bacterium isolated from mangrove sediments.</title>
        <authorList>
            <person name="Pan X."/>
        </authorList>
    </citation>
    <scope>NUCLEOTIDE SEQUENCE</scope>
    <source>
        <strain evidence="1">B2637</strain>
    </source>
</reference>
<accession>A0ABT0AAS6</accession>
<evidence type="ECO:0000313" key="1">
    <source>
        <dbReference type="EMBL" id="MCJ1960308.1"/>
    </source>
</evidence>
<dbReference type="Gene3D" id="3.40.50.2300">
    <property type="match status" value="1"/>
</dbReference>